<sequence length="341" mass="36991">MKSKKLWFFVLVMALVVFVSSYRLDAYISRPGDAYELSPLVEVEGRDEGDAGTLSLMTVTMFNATPALYVMAQFQEGYKVLDPEQVRSPHESDEEYNVRQLKLMSDSQVNALQVAFEEAGKPYEVSSNGVFILNVLEDGAAAGLLSPGDRLLEIDGQAYGSMEDFLDYLATKKVGDEVELVIERDERTINQTVTLAPLPTEPERAGIGISFVEDKEIETTPDVSIDSDTIGGPSAGLMFTLEILNQLLDEDITHGYDIAGTGTMESDGTVGPIGGIDQKVIAADRAGIDVFFAPDNEGDSGTPSNFDVAMETAEEIGTEMDIVPVTDIDAALDYLSELSPR</sequence>
<dbReference type="PROSITE" id="PS51786">
    <property type="entry name" value="LON_PROTEOLYTIC"/>
    <property type="match status" value="1"/>
</dbReference>
<dbReference type="Gene3D" id="2.30.42.10">
    <property type="match status" value="1"/>
</dbReference>
<dbReference type="InterPro" id="IPR001478">
    <property type="entry name" value="PDZ"/>
</dbReference>
<evidence type="ECO:0000313" key="4">
    <source>
        <dbReference type="EMBL" id="ALS76794.1"/>
    </source>
</evidence>
<comment type="catalytic activity">
    <reaction evidence="1">
        <text>Hydrolysis of proteins in presence of ATP.</text>
        <dbReference type="EC" id="3.4.21.53"/>
    </reaction>
</comment>
<dbReference type="KEGG" id="prt:AUC31_16915"/>
<dbReference type="InterPro" id="IPR020568">
    <property type="entry name" value="Ribosomal_Su5_D2-typ_SF"/>
</dbReference>
<dbReference type="Pfam" id="PF13180">
    <property type="entry name" value="PDZ_2"/>
    <property type="match status" value="1"/>
</dbReference>
<accession>A0A0U2YQ84</accession>
<dbReference type="GO" id="GO:0030163">
    <property type="term" value="P:protein catabolic process"/>
    <property type="evidence" value="ECO:0007669"/>
    <property type="project" value="InterPro"/>
</dbReference>
<dbReference type="GO" id="GO:0004176">
    <property type="term" value="F:ATP-dependent peptidase activity"/>
    <property type="evidence" value="ECO:0007669"/>
    <property type="project" value="UniProtKB-UniRule"/>
</dbReference>
<dbReference type="AlphaFoldDB" id="A0A0U2YQ84"/>
<dbReference type="EMBL" id="CP013659">
    <property type="protein sequence ID" value="ALS76794.1"/>
    <property type="molecule type" value="Genomic_DNA"/>
</dbReference>
<dbReference type="OrthoDB" id="2356897at2"/>
<dbReference type="Pfam" id="PF05362">
    <property type="entry name" value="Lon_C"/>
    <property type="match status" value="1"/>
</dbReference>
<reference evidence="4" key="1">
    <citation type="submission" date="2016-01" db="EMBL/GenBank/DDBJ databases">
        <title>Complete genome of Planococcus rifietoensis type strain M8.</title>
        <authorList>
            <person name="See-Too W.S."/>
        </authorList>
    </citation>
    <scope>NUCLEOTIDE SEQUENCE [LARGE SCALE GENOMIC DNA]</scope>
    <source>
        <strain evidence="4">M8</strain>
    </source>
</reference>
<dbReference type="InterPro" id="IPR027065">
    <property type="entry name" value="Lon_Prtase"/>
</dbReference>
<dbReference type="InterPro" id="IPR036034">
    <property type="entry name" value="PDZ_sf"/>
</dbReference>
<dbReference type="EC" id="3.4.21.53" evidence="1"/>
<organism evidence="4 5">
    <name type="scientific">Planococcus rifietoensis</name>
    <dbReference type="NCBI Taxonomy" id="200991"/>
    <lineage>
        <taxon>Bacteria</taxon>
        <taxon>Bacillati</taxon>
        <taxon>Bacillota</taxon>
        <taxon>Bacilli</taxon>
        <taxon>Bacillales</taxon>
        <taxon>Caryophanaceae</taxon>
        <taxon>Planococcus</taxon>
    </lineage>
</organism>
<dbReference type="NCBIfam" id="NF041438">
    <property type="entry name" value="SepM_fam_S16"/>
    <property type="match status" value="1"/>
</dbReference>
<evidence type="ECO:0000256" key="1">
    <source>
        <dbReference type="PROSITE-ProRule" id="PRU01122"/>
    </source>
</evidence>
<evidence type="ECO:0000259" key="3">
    <source>
        <dbReference type="PROSITE" id="PS51786"/>
    </source>
</evidence>
<dbReference type="STRING" id="200991.AUC31_16915"/>
<feature type="active site" evidence="1">
    <location>
        <position position="279"/>
    </location>
</feature>
<feature type="active site" evidence="1">
    <location>
        <position position="234"/>
    </location>
</feature>
<protein>
    <recommendedName>
        <fullName evidence="1">endopeptidase La</fullName>
        <ecNumber evidence="1">3.4.21.53</ecNumber>
    </recommendedName>
</protein>
<gene>
    <name evidence="4" type="ORF">AUC31_16915</name>
</gene>
<keyword evidence="1" id="KW-0645">Protease</keyword>
<dbReference type="RefSeq" id="WP_058383495.1">
    <property type="nucleotide sequence ID" value="NZ_CP013659.2"/>
</dbReference>
<dbReference type="GO" id="GO:0004252">
    <property type="term" value="F:serine-type endopeptidase activity"/>
    <property type="evidence" value="ECO:0007669"/>
    <property type="project" value="UniProtKB-UniRule"/>
</dbReference>
<dbReference type="SUPFAM" id="SSF50156">
    <property type="entry name" value="PDZ domain-like"/>
    <property type="match status" value="1"/>
</dbReference>
<proteinExistence type="inferred from homology"/>
<comment type="similarity">
    <text evidence="1">Belongs to the peptidase S16 family.</text>
</comment>
<keyword evidence="1" id="KW-0720">Serine protease</keyword>
<feature type="domain" description="Lon proteolytic" evidence="3">
    <location>
        <begin position="230"/>
        <end position="338"/>
    </location>
</feature>
<dbReference type="GO" id="GO:0006508">
    <property type="term" value="P:proteolysis"/>
    <property type="evidence" value="ECO:0007669"/>
    <property type="project" value="UniProtKB-KW"/>
</dbReference>
<dbReference type="InterPro" id="IPR008269">
    <property type="entry name" value="Lon_proteolytic"/>
</dbReference>
<evidence type="ECO:0000259" key="2">
    <source>
        <dbReference type="PROSITE" id="PS50106"/>
    </source>
</evidence>
<dbReference type="InterPro" id="IPR014721">
    <property type="entry name" value="Ribsml_uS5_D2-typ_fold_subgr"/>
</dbReference>
<dbReference type="SUPFAM" id="SSF54211">
    <property type="entry name" value="Ribosomal protein S5 domain 2-like"/>
    <property type="match status" value="1"/>
</dbReference>
<dbReference type="GO" id="GO:0005524">
    <property type="term" value="F:ATP binding"/>
    <property type="evidence" value="ECO:0007669"/>
    <property type="project" value="InterPro"/>
</dbReference>
<dbReference type="SMART" id="SM00228">
    <property type="entry name" value="PDZ"/>
    <property type="match status" value="1"/>
</dbReference>
<name>A0A0U2YQ84_9BACL</name>
<keyword evidence="5" id="KW-1185">Reference proteome</keyword>
<evidence type="ECO:0000313" key="5">
    <source>
        <dbReference type="Proteomes" id="UP000067683"/>
    </source>
</evidence>
<dbReference type="Gene3D" id="3.30.230.10">
    <property type="match status" value="1"/>
</dbReference>
<dbReference type="PANTHER" id="PTHR10046">
    <property type="entry name" value="ATP DEPENDENT LON PROTEASE FAMILY MEMBER"/>
    <property type="match status" value="1"/>
</dbReference>
<dbReference type="Proteomes" id="UP000067683">
    <property type="component" value="Chromosome"/>
</dbReference>
<feature type="domain" description="PDZ" evidence="2">
    <location>
        <begin position="100"/>
        <end position="186"/>
    </location>
</feature>
<keyword evidence="1" id="KW-0378">Hydrolase</keyword>
<dbReference type="PROSITE" id="PS50106">
    <property type="entry name" value="PDZ"/>
    <property type="match status" value="1"/>
</dbReference>